<feature type="transmembrane region" description="Helical" evidence="7">
    <location>
        <begin position="813"/>
        <end position="837"/>
    </location>
</feature>
<feature type="domain" description="MacB-like periplasmic core" evidence="9">
    <location>
        <begin position="17"/>
        <end position="231"/>
    </location>
</feature>
<keyword evidence="3 7" id="KW-0812">Transmembrane</keyword>
<evidence type="ECO:0000313" key="11">
    <source>
        <dbReference type="Proteomes" id="UP000595895"/>
    </source>
</evidence>
<reference evidence="10 11" key="1">
    <citation type="submission" date="2020-12" db="EMBL/GenBank/DDBJ databases">
        <authorList>
            <person name="Zhou J."/>
        </authorList>
    </citation>
    <scope>NUCLEOTIDE SEQUENCE [LARGE SCALE GENOMIC DNA]</scope>
    <source>
        <strain evidence="10 11">CCUG 61299</strain>
    </source>
</reference>
<evidence type="ECO:0000256" key="2">
    <source>
        <dbReference type="ARBA" id="ARBA00022475"/>
    </source>
</evidence>
<feature type="domain" description="ABC3 transporter permease C-terminal" evidence="8">
    <location>
        <begin position="266"/>
        <end position="380"/>
    </location>
</feature>
<evidence type="ECO:0000313" key="10">
    <source>
        <dbReference type="EMBL" id="QQM67611.1"/>
    </source>
</evidence>
<evidence type="ECO:0000256" key="7">
    <source>
        <dbReference type="SAM" id="Phobius"/>
    </source>
</evidence>
<dbReference type="Pfam" id="PF12704">
    <property type="entry name" value="MacB_PCD"/>
    <property type="match status" value="2"/>
</dbReference>
<proteinExistence type="inferred from homology"/>
<dbReference type="KEGG" id="awe:JG540_01550"/>
<keyword evidence="2" id="KW-1003">Cell membrane</keyword>
<feature type="transmembrane region" description="Helical" evidence="7">
    <location>
        <begin position="433"/>
        <end position="453"/>
    </location>
</feature>
<evidence type="ECO:0000256" key="1">
    <source>
        <dbReference type="ARBA" id="ARBA00004651"/>
    </source>
</evidence>
<dbReference type="InterPro" id="IPR003838">
    <property type="entry name" value="ABC3_permease_C"/>
</dbReference>
<feature type="transmembrane region" description="Helical" evidence="7">
    <location>
        <begin position="401"/>
        <end position="421"/>
    </location>
</feature>
<feature type="transmembrane region" description="Helical" evidence="7">
    <location>
        <begin position="358"/>
        <end position="378"/>
    </location>
</feature>
<dbReference type="Proteomes" id="UP000595895">
    <property type="component" value="Chromosome"/>
</dbReference>
<feature type="transmembrane region" description="Helical" evidence="7">
    <location>
        <begin position="487"/>
        <end position="508"/>
    </location>
</feature>
<evidence type="ECO:0000256" key="4">
    <source>
        <dbReference type="ARBA" id="ARBA00022989"/>
    </source>
</evidence>
<evidence type="ECO:0000256" key="5">
    <source>
        <dbReference type="ARBA" id="ARBA00023136"/>
    </source>
</evidence>
<feature type="transmembrane region" description="Helical" evidence="7">
    <location>
        <begin position="726"/>
        <end position="751"/>
    </location>
</feature>
<evidence type="ECO:0000256" key="3">
    <source>
        <dbReference type="ARBA" id="ARBA00022692"/>
    </source>
</evidence>
<accession>A0A7T7M9W6</accession>
<gene>
    <name evidence="10" type="ORF">JG540_01550</name>
</gene>
<dbReference type="RefSeq" id="WP_200276337.1">
    <property type="nucleotide sequence ID" value="NZ_CP066802.1"/>
</dbReference>
<keyword evidence="11" id="KW-1185">Reference proteome</keyword>
<feature type="transmembrane region" description="Helical" evidence="7">
    <location>
        <begin position="256"/>
        <end position="283"/>
    </location>
</feature>
<feature type="transmembrane region" description="Helical" evidence="7">
    <location>
        <begin position="771"/>
        <end position="801"/>
    </location>
</feature>
<protein>
    <submittedName>
        <fullName evidence="10">FtsX-like permease family protein</fullName>
    </submittedName>
</protein>
<feature type="domain" description="MacB-like periplasmic core" evidence="9">
    <location>
        <begin position="486"/>
        <end position="697"/>
    </location>
</feature>
<dbReference type="GO" id="GO:0005886">
    <property type="term" value="C:plasma membrane"/>
    <property type="evidence" value="ECO:0007669"/>
    <property type="project" value="UniProtKB-SubCell"/>
</dbReference>
<keyword evidence="5 7" id="KW-0472">Membrane</keyword>
<dbReference type="GO" id="GO:0022857">
    <property type="term" value="F:transmembrane transporter activity"/>
    <property type="evidence" value="ECO:0007669"/>
    <property type="project" value="TreeGrafter"/>
</dbReference>
<dbReference type="InterPro" id="IPR050250">
    <property type="entry name" value="Macrolide_Exporter_MacB"/>
</dbReference>
<name>A0A7T7M9W6_9ACTO</name>
<feature type="domain" description="ABC3 transporter permease C-terminal" evidence="8">
    <location>
        <begin position="731"/>
        <end position="846"/>
    </location>
</feature>
<dbReference type="Pfam" id="PF02687">
    <property type="entry name" value="FtsX"/>
    <property type="match status" value="2"/>
</dbReference>
<evidence type="ECO:0000259" key="8">
    <source>
        <dbReference type="Pfam" id="PF02687"/>
    </source>
</evidence>
<feature type="transmembrane region" description="Helical" evidence="7">
    <location>
        <begin position="295"/>
        <end position="317"/>
    </location>
</feature>
<keyword evidence="4 7" id="KW-1133">Transmembrane helix</keyword>
<dbReference type="PANTHER" id="PTHR30572">
    <property type="entry name" value="MEMBRANE COMPONENT OF TRANSPORTER-RELATED"/>
    <property type="match status" value="1"/>
</dbReference>
<evidence type="ECO:0000259" key="9">
    <source>
        <dbReference type="Pfam" id="PF12704"/>
    </source>
</evidence>
<dbReference type="PANTHER" id="PTHR30572:SF4">
    <property type="entry name" value="ABC TRANSPORTER PERMEASE YTRF"/>
    <property type="match status" value="1"/>
</dbReference>
<sequence length="854" mass="88169">MTRVAWRSLRTHLGKFLLTTLAVVLGVTFLSGTLALRNVLSDTFSALTASTLTADLYVSGAPITQNAANGGWAREPVEMAASEQLEQVPGVDSVHAFSPLQLVLVGKDQAPVGTLGAPSMGVPIYDDERGLEIVKGTRPRGQGQISLDSDTARRSGLTVGDRTHIVVLGTPMEVEVVGEFSYGTSLAGAVIVGLDPQWMLPLIAPDGRVQSLELYLSEGADAAQVKQAVSAAMPAGTQVRTRAEELKEQNSQIEEILGYVQTFLLVFVVLAMFVGSFIIMNTFAMSVRQRQKEFALLRAVGASTFSVFLTVLLQALVVGLVGSALGVLAGAGLTRLLVALLAAGGMELPGGVPMTSQIAITSVAVGMLVTVVGALLPARDAALTAPVEAMRQVSGAKDKPLVLRTVIGLLLTAAGLAGVLAAWHATGLANRGAVLGAGAGALLLGVLVVSPVLSRPVVTALGLPLRVLRPGGRLGARNLVAAPRRTAATSAALVIGVALVSAGATVTASMKESVRDVINDSMHAELLVRAFTVNQLQALPKEYKEKISQIDGVAETSGFHVSMVSVAGPGQEPGTSLVAAVDAPSYLRAWDPVMVSGSLECLDDSHVVAFKTTGFKEGDSVTVKGPTGSVQATVCGVSDAKGVGASLYMNAGLAAQVGDLMGAPAASAQELLDNPHGLLLTLEPGTDLEKVREQVKDVVAPSYVFQVLDQERISDQAGQQANQMLAVLYALLGLSIAIAVLGIVNTLVLSVSERTREIGLMRAVGLGRSQLAGVIVTESVLTAVYGTVLGAGTGLLLAAALRSYLADQGLTALVIPWGQLVGMVVTAVVVGVLASLWPALRATRLPVLEAIASE</sequence>
<comment type="similarity">
    <text evidence="6">Belongs to the ABC-4 integral membrane protein family.</text>
</comment>
<dbReference type="AlphaFoldDB" id="A0A7T7M9W6"/>
<organism evidence="10 11">
    <name type="scientific">Actinomyces weissii</name>
    <dbReference type="NCBI Taxonomy" id="675090"/>
    <lineage>
        <taxon>Bacteria</taxon>
        <taxon>Bacillati</taxon>
        <taxon>Actinomycetota</taxon>
        <taxon>Actinomycetes</taxon>
        <taxon>Actinomycetales</taxon>
        <taxon>Actinomycetaceae</taxon>
        <taxon>Actinomyces</taxon>
    </lineage>
</organism>
<comment type="subcellular location">
    <subcellularLocation>
        <location evidence="1">Cell membrane</location>
        <topology evidence="1">Multi-pass membrane protein</topology>
    </subcellularLocation>
</comment>
<dbReference type="EMBL" id="CP066802">
    <property type="protein sequence ID" value="QQM67611.1"/>
    <property type="molecule type" value="Genomic_DNA"/>
</dbReference>
<evidence type="ECO:0000256" key="6">
    <source>
        <dbReference type="ARBA" id="ARBA00038076"/>
    </source>
</evidence>
<dbReference type="InterPro" id="IPR025857">
    <property type="entry name" value="MacB_PCD"/>
</dbReference>